<dbReference type="InterPro" id="IPR000300">
    <property type="entry name" value="IPPc"/>
</dbReference>
<protein>
    <recommendedName>
        <fullName evidence="1">Inositol polyphosphate-related phosphatase domain-containing protein</fullName>
    </recommendedName>
</protein>
<name>A0A9D4FX25_DREPO</name>
<sequence>MQTNVLKQNQNFRRNQNFRDIVKNLTLNLGQKHLSLFDITSQFQHVFWLGDLNYRIEEDIKVRA</sequence>
<dbReference type="PANTHER" id="PTHR46051:SF1">
    <property type="entry name" value="INOSITOL POLYPHOSPHATE-RELATED PHOSPHATASE DOMAIN-CONTAINING PROTEIN"/>
    <property type="match status" value="1"/>
</dbReference>
<proteinExistence type="predicted"/>
<feature type="domain" description="Inositol polyphosphate-related phosphatase" evidence="1">
    <location>
        <begin position="8"/>
        <end position="58"/>
    </location>
</feature>
<dbReference type="Gene3D" id="3.60.10.10">
    <property type="entry name" value="Endonuclease/exonuclease/phosphatase"/>
    <property type="match status" value="1"/>
</dbReference>
<dbReference type="GO" id="GO:0009966">
    <property type="term" value="P:regulation of signal transduction"/>
    <property type="evidence" value="ECO:0007669"/>
    <property type="project" value="TreeGrafter"/>
</dbReference>
<dbReference type="GO" id="GO:0046856">
    <property type="term" value="P:phosphatidylinositol dephosphorylation"/>
    <property type="evidence" value="ECO:0007669"/>
    <property type="project" value="InterPro"/>
</dbReference>
<dbReference type="Proteomes" id="UP000828390">
    <property type="component" value="Unassembled WGS sequence"/>
</dbReference>
<comment type="caution">
    <text evidence="2">The sequence shown here is derived from an EMBL/GenBank/DDBJ whole genome shotgun (WGS) entry which is preliminary data.</text>
</comment>
<dbReference type="AlphaFoldDB" id="A0A9D4FX25"/>
<dbReference type="PANTHER" id="PTHR46051">
    <property type="entry name" value="SH2 DOMAIN-CONTAINING PROTEIN"/>
    <property type="match status" value="1"/>
</dbReference>
<evidence type="ECO:0000313" key="2">
    <source>
        <dbReference type="EMBL" id="KAH3804671.1"/>
    </source>
</evidence>
<dbReference type="GO" id="GO:0016791">
    <property type="term" value="F:phosphatase activity"/>
    <property type="evidence" value="ECO:0007669"/>
    <property type="project" value="InterPro"/>
</dbReference>
<reference evidence="2" key="2">
    <citation type="submission" date="2020-11" db="EMBL/GenBank/DDBJ databases">
        <authorList>
            <person name="McCartney M.A."/>
            <person name="Auch B."/>
            <person name="Kono T."/>
            <person name="Mallez S."/>
            <person name="Becker A."/>
            <person name="Gohl D.M."/>
            <person name="Silverstein K.A.T."/>
            <person name="Koren S."/>
            <person name="Bechman K.B."/>
            <person name="Herman A."/>
            <person name="Abrahante J.E."/>
            <person name="Garbe J."/>
        </authorList>
    </citation>
    <scope>NUCLEOTIDE SEQUENCE</scope>
    <source>
        <strain evidence="2">Duluth1</strain>
        <tissue evidence="2">Whole animal</tissue>
    </source>
</reference>
<evidence type="ECO:0000259" key="1">
    <source>
        <dbReference type="Pfam" id="PF22669"/>
    </source>
</evidence>
<reference evidence="2" key="1">
    <citation type="journal article" date="2019" name="bioRxiv">
        <title>The Genome of the Zebra Mussel, Dreissena polymorpha: A Resource for Invasive Species Research.</title>
        <authorList>
            <person name="McCartney M.A."/>
            <person name="Auch B."/>
            <person name="Kono T."/>
            <person name="Mallez S."/>
            <person name="Zhang Y."/>
            <person name="Obille A."/>
            <person name="Becker A."/>
            <person name="Abrahante J.E."/>
            <person name="Garbe J."/>
            <person name="Badalamenti J.P."/>
            <person name="Herman A."/>
            <person name="Mangelson H."/>
            <person name="Liachko I."/>
            <person name="Sullivan S."/>
            <person name="Sone E.D."/>
            <person name="Koren S."/>
            <person name="Silverstein K.A.T."/>
            <person name="Beckman K.B."/>
            <person name="Gohl D.M."/>
        </authorList>
    </citation>
    <scope>NUCLEOTIDE SEQUENCE</scope>
    <source>
        <strain evidence="2">Duluth1</strain>
        <tissue evidence="2">Whole animal</tissue>
    </source>
</reference>
<organism evidence="2 3">
    <name type="scientific">Dreissena polymorpha</name>
    <name type="common">Zebra mussel</name>
    <name type="synonym">Mytilus polymorpha</name>
    <dbReference type="NCBI Taxonomy" id="45954"/>
    <lineage>
        <taxon>Eukaryota</taxon>
        <taxon>Metazoa</taxon>
        <taxon>Spiralia</taxon>
        <taxon>Lophotrochozoa</taxon>
        <taxon>Mollusca</taxon>
        <taxon>Bivalvia</taxon>
        <taxon>Autobranchia</taxon>
        <taxon>Heteroconchia</taxon>
        <taxon>Euheterodonta</taxon>
        <taxon>Imparidentia</taxon>
        <taxon>Neoheterodontei</taxon>
        <taxon>Myida</taxon>
        <taxon>Dreissenoidea</taxon>
        <taxon>Dreissenidae</taxon>
        <taxon>Dreissena</taxon>
    </lineage>
</organism>
<dbReference type="Pfam" id="PF22669">
    <property type="entry name" value="Exo_endo_phos2"/>
    <property type="match status" value="1"/>
</dbReference>
<accession>A0A9D4FX25</accession>
<dbReference type="EMBL" id="JAIWYP010000006">
    <property type="protein sequence ID" value="KAH3804671.1"/>
    <property type="molecule type" value="Genomic_DNA"/>
</dbReference>
<dbReference type="GO" id="GO:0050776">
    <property type="term" value="P:regulation of immune response"/>
    <property type="evidence" value="ECO:0007669"/>
    <property type="project" value="TreeGrafter"/>
</dbReference>
<evidence type="ECO:0000313" key="3">
    <source>
        <dbReference type="Proteomes" id="UP000828390"/>
    </source>
</evidence>
<keyword evidence="3" id="KW-1185">Reference proteome</keyword>
<dbReference type="InterPro" id="IPR036691">
    <property type="entry name" value="Endo/exonu/phosph_ase_sf"/>
</dbReference>
<gene>
    <name evidence="2" type="ORF">DPMN_132959</name>
</gene>